<dbReference type="PATRIC" id="fig|1122241.3.peg.3023"/>
<dbReference type="AlphaFoldDB" id="A0A151AT98"/>
<organism evidence="1 2">
    <name type="scientific">Moorella mulderi DSM 14980</name>
    <dbReference type="NCBI Taxonomy" id="1122241"/>
    <lineage>
        <taxon>Bacteria</taxon>
        <taxon>Bacillati</taxon>
        <taxon>Bacillota</taxon>
        <taxon>Clostridia</taxon>
        <taxon>Neomoorellales</taxon>
        <taxon>Neomoorellaceae</taxon>
        <taxon>Neomoorella</taxon>
    </lineage>
</organism>
<keyword evidence="2" id="KW-1185">Reference proteome</keyword>
<comment type="caution">
    <text evidence="1">The sequence shown here is derived from an EMBL/GenBank/DDBJ whole genome shotgun (WGS) entry which is preliminary data.</text>
</comment>
<accession>A0A151AT98</accession>
<dbReference type="EMBL" id="LTBC01000019">
    <property type="protein sequence ID" value="KYH30869.1"/>
    <property type="molecule type" value="Genomic_DNA"/>
</dbReference>
<protein>
    <submittedName>
        <fullName evidence="1">Uncharacterized protein</fullName>
    </submittedName>
</protein>
<dbReference type="Proteomes" id="UP000075670">
    <property type="component" value="Unassembled WGS sequence"/>
</dbReference>
<evidence type="ECO:0000313" key="2">
    <source>
        <dbReference type="Proteomes" id="UP000075670"/>
    </source>
</evidence>
<evidence type="ECO:0000313" key="1">
    <source>
        <dbReference type="EMBL" id="KYH30869.1"/>
    </source>
</evidence>
<sequence length="90" mass="10225">MPSWRVICWKLPEGKAAQVVIKFVTVVKEPDREDNISRSLYSLKGTSAGKPELPAFSAEEINPLILTGTNEKNYQLDKGGHGFVYFNRWR</sequence>
<name>A0A151AT98_9FIRM</name>
<proteinExistence type="predicted"/>
<gene>
    <name evidence="1" type="ORF">MOMUL_28400</name>
</gene>
<reference evidence="1 2" key="1">
    <citation type="submission" date="2016-02" db="EMBL/GenBank/DDBJ databases">
        <title>Genome sequence of Moorella mulderi DSM 14980.</title>
        <authorList>
            <person name="Poehlein A."/>
            <person name="Daniel R."/>
        </authorList>
    </citation>
    <scope>NUCLEOTIDE SEQUENCE [LARGE SCALE GENOMIC DNA]</scope>
    <source>
        <strain evidence="1 2">DSM 14980</strain>
    </source>
</reference>